<dbReference type="SUPFAM" id="SSF53474">
    <property type="entry name" value="alpha/beta-Hydrolases"/>
    <property type="match status" value="1"/>
</dbReference>
<dbReference type="PANTHER" id="PTHR11559">
    <property type="entry name" value="CARBOXYLESTERASE"/>
    <property type="match status" value="1"/>
</dbReference>
<dbReference type="InterPro" id="IPR000997">
    <property type="entry name" value="Cholinesterase"/>
</dbReference>
<dbReference type="EC" id="3.1.1.-" evidence="3"/>
<dbReference type="EMBL" id="POTX01000013">
    <property type="protein sequence ID" value="PZG00130.1"/>
    <property type="molecule type" value="Genomic_DNA"/>
</dbReference>
<sequence length="487" mass="51576">MTTEARPCRIAMAYGDLIGTEVDGIRVFHGVPFAEPPVGELRWRAPRRPRPWSGLRDATVPAPAPIQPASPYLPRLRTDEDCLHLSVWTPDEPGPWPVVCWLYGGGFEGGTAVSPVTDPPQLVREQRVVVVAPHYRVGALGFAELRQHGGPYAEASNLGLRDVVAALSWVSANISAFGGQPGAVTVVGQSAGAFLAGALPATPSAAGLFHRLALFSGGASRLVPLDRARQIGDDFLAALGGSSTDAVLAAQQTAVARDIGARNGPRPHSFGVVLDGELVNIHPMRAATETASVPMLVATTTEEVAAMRGPEQFAAAGLPGVVDEVVSWGVERDRAEAVVRHYATGRSPDQSREALLTDYIYRLPALRLAAGRAASGAHTWVCAFGRSPSLGPVAGHGMETPLLFGTTEAPPVADLFGYPSSAAGRRRELSRRIREHLGAFVHRGDPGWPAVTTPRRIGGLLVADDDLSHQSDLDGGTREIWEGIERP</sequence>
<name>A0A2W2DH96_9ACTN</name>
<evidence type="ECO:0000256" key="1">
    <source>
        <dbReference type="ARBA" id="ARBA00005964"/>
    </source>
</evidence>
<organism evidence="4 5">
    <name type="scientific">Micromonospora endophytica</name>
    <dbReference type="NCBI Taxonomy" id="515350"/>
    <lineage>
        <taxon>Bacteria</taxon>
        <taxon>Bacillati</taxon>
        <taxon>Actinomycetota</taxon>
        <taxon>Actinomycetes</taxon>
        <taxon>Micromonosporales</taxon>
        <taxon>Micromonosporaceae</taxon>
        <taxon>Micromonospora</taxon>
    </lineage>
</organism>
<evidence type="ECO:0000256" key="3">
    <source>
        <dbReference type="RuleBase" id="RU361235"/>
    </source>
</evidence>
<dbReference type="Proteomes" id="UP000248627">
    <property type="component" value="Unassembled WGS sequence"/>
</dbReference>
<dbReference type="Pfam" id="PF00135">
    <property type="entry name" value="COesterase"/>
    <property type="match status" value="1"/>
</dbReference>
<dbReference type="OrthoDB" id="3199405at2"/>
<keyword evidence="2 3" id="KW-0378">Hydrolase</keyword>
<dbReference type="InterPro" id="IPR029058">
    <property type="entry name" value="AB_hydrolase_fold"/>
</dbReference>
<gene>
    <name evidence="4" type="ORF">C1I93_03540</name>
</gene>
<proteinExistence type="inferred from homology"/>
<reference evidence="4 5" key="1">
    <citation type="submission" date="2018-01" db="EMBL/GenBank/DDBJ databases">
        <title>Draft genome sequence of Jishengella endophytica.</title>
        <authorList>
            <person name="Sahin N."/>
            <person name="Ay H."/>
            <person name="Saygin H."/>
        </authorList>
    </citation>
    <scope>NUCLEOTIDE SEQUENCE [LARGE SCALE GENOMIC DNA]</scope>
    <source>
        <strain evidence="4 5">DSM 45430</strain>
    </source>
</reference>
<dbReference type="PROSITE" id="PS00122">
    <property type="entry name" value="CARBOXYLESTERASE_B_1"/>
    <property type="match status" value="1"/>
</dbReference>
<dbReference type="Gene3D" id="3.40.50.1820">
    <property type="entry name" value="alpha/beta hydrolase"/>
    <property type="match status" value="1"/>
</dbReference>
<dbReference type="InterPro" id="IPR050309">
    <property type="entry name" value="Type-B_Carboxylest/Lipase"/>
</dbReference>
<keyword evidence="5" id="KW-1185">Reference proteome</keyword>
<dbReference type="InterPro" id="IPR019826">
    <property type="entry name" value="Carboxylesterase_B_AS"/>
</dbReference>
<dbReference type="RefSeq" id="WP_111241757.1">
    <property type="nucleotide sequence ID" value="NZ_AP023358.1"/>
</dbReference>
<dbReference type="AlphaFoldDB" id="A0A2W2DH96"/>
<evidence type="ECO:0000313" key="4">
    <source>
        <dbReference type="EMBL" id="PZG00130.1"/>
    </source>
</evidence>
<accession>A0A2W2DH96</accession>
<dbReference type="InterPro" id="IPR002018">
    <property type="entry name" value="CarbesteraseB"/>
</dbReference>
<evidence type="ECO:0000313" key="5">
    <source>
        <dbReference type="Proteomes" id="UP000248627"/>
    </source>
</evidence>
<dbReference type="GO" id="GO:0004104">
    <property type="term" value="F:cholinesterase activity"/>
    <property type="evidence" value="ECO:0007669"/>
    <property type="project" value="InterPro"/>
</dbReference>
<evidence type="ECO:0000256" key="2">
    <source>
        <dbReference type="ARBA" id="ARBA00022801"/>
    </source>
</evidence>
<comment type="similarity">
    <text evidence="1 3">Belongs to the type-B carboxylesterase/lipase family.</text>
</comment>
<protein>
    <recommendedName>
        <fullName evidence="3">Carboxylic ester hydrolase</fullName>
        <ecNumber evidence="3">3.1.1.-</ecNumber>
    </recommendedName>
</protein>
<dbReference type="PRINTS" id="PR00878">
    <property type="entry name" value="CHOLNESTRASE"/>
</dbReference>
<comment type="caution">
    <text evidence="4">The sequence shown here is derived from an EMBL/GenBank/DDBJ whole genome shotgun (WGS) entry which is preliminary data.</text>
</comment>